<dbReference type="GO" id="GO:0016020">
    <property type="term" value="C:membrane"/>
    <property type="evidence" value="ECO:0007669"/>
    <property type="project" value="UniProtKB-SubCell"/>
</dbReference>
<dbReference type="InterPro" id="IPR013525">
    <property type="entry name" value="ABC2_TM"/>
</dbReference>
<evidence type="ECO:0000313" key="8">
    <source>
        <dbReference type="Proteomes" id="UP001295794"/>
    </source>
</evidence>
<dbReference type="PANTHER" id="PTHR48041">
    <property type="entry name" value="ABC TRANSPORTER G FAMILY MEMBER 28"/>
    <property type="match status" value="1"/>
</dbReference>
<keyword evidence="8" id="KW-1185">Reference proteome</keyword>
<evidence type="ECO:0000256" key="4">
    <source>
        <dbReference type="ARBA" id="ARBA00022989"/>
    </source>
</evidence>
<organism evidence="7 8">
    <name type="scientific">Mycena citricolor</name>
    <dbReference type="NCBI Taxonomy" id="2018698"/>
    <lineage>
        <taxon>Eukaryota</taxon>
        <taxon>Fungi</taxon>
        <taxon>Dikarya</taxon>
        <taxon>Basidiomycota</taxon>
        <taxon>Agaricomycotina</taxon>
        <taxon>Agaricomycetes</taxon>
        <taxon>Agaricomycetidae</taxon>
        <taxon>Agaricales</taxon>
        <taxon>Marasmiineae</taxon>
        <taxon>Mycenaceae</taxon>
        <taxon>Mycena</taxon>
    </lineage>
</organism>
<dbReference type="GO" id="GO:0140359">
    <property type="term" value="F:ABC-type transporter activity"/>
    <property type="evidence" value="ECO:0007669"/>
    <property type="project" value="InterPro"/>
</dbReference>
<protein>
    <recommendedName>
        <fullName evidence="6">ABC-2 type transporter transmembrane domain-containing protein</fullName>
    </recommendedName>
</protein>
<feature type="domain" description="ABC-2 type transporter transmembrane" evidence="6">
    <location>
        <begin position="154"/>
        <end position="260"/>
    </location>
</feature>
<name>A0AAD2HB34_9AGAR</name>
<dbReference type="AlphaFoldDB" id="A0AAD2HB34"/>
<dbReference type="EMBL" id="CAVNYO010000376">
    <property type="protein sequence ID" value="CAK5273389.1"/>
    <property type="molecule type" value="Genomic_DNA"/>
</dbReference>
<accession>A0AAD2HB34</accession>
<feature type="non-terminal residue" evidence="7">
    <location>
        <position position="1"/>
    </location>
</feature>
<proteinExistence type="predicted"/>
<dbReference type="Pfam" id="PF01061">
    <property type="entry name" value="ABC2_membrane"/>
    <property type="match status" value="1"/>
</dbReference>
<evidence type="ECO:0000259" key="6">
    <source>
        <dbReference type="Pfam" id="PF01061"/>
    </source>
</evidence>
<evidence type="ECO:0000256" key="2">
    <source>
        <dbReference type="ARBA" id="ARBA00022448"/>
    </source>
</evidence>
<evidence type="ECO:0000256" key="1">
    <source>
        <dbReference type="ARBA" id="ARBA00004141"/>
    </source>
</evidence>
<keyword evidence="5" id="KW-0472">Membrane</keyword>
<dbReference type="InterPro" id="IPR050352">
    <property type="entry name" value="ABCG_transporters"/>
</dbReference>
<reference evidence="7" key="1">
    <citation type="submission" date="2023-11" db="EMBL/GenBank/DDBJ databases">
        <authorList>
            <person name="De Vega J J."/>
            <person name="De Vega J J."/>
        </authorList>
    </citation>
    <scope>NUCLEOTIDE SEQUENCE</scope>
</reference>
<evidence type="ECO:0000256" key="3">
    <source>
        <dbReference type="ARBA" id="ARBA00022692"/>
    </source>
</evidence>
<evidence type="ECO:0000256" key="5">
    <source>
        <dbReference type="ARBA" id="ARBA00023136"/>
    </source>
</evidence>
<gene>
    <name evidence="7" type="ORF">MYCIT1_LOCUS19849</name>
</gene>
<comment type="subcellular location">
    <subcellularLocation>
        <location evidence="1">Membrane</location>
        <topology evidence="1">Multi-pass membrane protein</topology>
    </subcellularLocation>
</comment>
<evidence type="ECO:0000313" key="7">
    <source>
        <dbReference type="EMBL" id="CAK5273389.1"/>
    </source>
</evidence>
<dbReference type="Proteomes" id="UP001295794">
    <property type="component" value="Unassembled WGS sequence"/>
</dbReference>
<dbReference type="PANTHER" id="PTHR48041:SF119">
    <property type="entry name" value="ROA1P"/>
    <property type="match status" value="1"/>
</dbReference>
<keyword evidence="4" id="KW-1133">Transmembrane helix</keyword>
<sequence length="322" mass="35520">LVVDEPTSGLDSFIANRPNGHRLDPPARSDIFHALDNLLILAKGGHAVFSGKRKDAVAVMQSQGYPLPSVWFNPADHLLDLVTVDQRPGKATESKARVAALIEWWDQTAQQEKGQNEKQLHLKAESVAAEGGVLGPDHTDAVGWLLLLMFYERLSFGPTGGQDRIGVNLQSTSALPFIGLINGIAIFPQDRQLFMHEYRSPAAYSVTTLILSYSLIEIPAQIIASLFYAIFMNVAVGMQTSARIYFEYALTIWTLQSLGRASPSSSRRSSMRWNRRLAGVDYAEYGHSFSGILSLAVTASDTVHKVRSSIIPHSFENTHRSR</sequence>
<comment type="caution">
    <text evidence="7">The sequence shown here is derived from an EMBL/GenBank/DDBJ whole genome shotgun (WGS) entry which is preliminary data.</text>
</comment>
<keyword evidence="3" id="KW-0812">Transmembrane</keyword>
<keyword evidence="2" id="KW-0813">Transport</keyword>